<evidence type="ECO:0000256" key="1">
    <source>
        <dbReference type="SAM" id="SignalP"/>
    </source>
</evidence>
<evidence type="ECO:0000313" key="2">
    <source>
        <dbReference type="EMBL" id="MDT8901609.1"/>
    </source>
</evidence>
<accession>A0ABU3NXS7</accession>
<reference evidence="2 3" key="1">
    <citation type="submission" date="2023-07" db="EMBL/GenBank/DDBJ databases">
        <title>The novel representative of Negativicutes class, Anaeroselena agilis gen. nov. sp. nov.</title>
        <authorList>
            <person name="Prokofeva M.I."/>
            <person name="Elcheninov A.G."/>
            <person name="Klyukina A."/>
            <person name="Kublanov I.V."/>
            <person name="Frolov E.N."/>
            <person name="Podosokorskaya O.A."/>
        </authorList>
    </citation>
    <scope>NUCLEOTIDE SEQUENCE [LARGE SCALE GENOMIC DNA]</scope>
    <source>
        <strain evidence="2 3">4137-cl</strain>
    </source>
</reference>
<dbReference type="EMBL" id="JAUOZS010000001">
    <property type="protein sequence ID" value="MDT8901609.1"/>
    <property type="molecule type" value="Genomic_DNA"/>
</dbReference>
<organism evidence="2 3">
    <name type="scientific">Anaeroselena agilis</name>
    <dbReference type="NCBI Taxonomy" id="3063788"/>
    <lineage>
        <taxon>Bacteria</taxon>
        <taxon>Bacillati</taxon>
        <taxon>Bacillota</taxon>
        <taxon>Negativicutes</taxon>
        <taxon>Acetonemataceae</taxon>
        <taxon>Anaeroselena</taxon>
    </lineage>
</organism>
<keyword evidence="1" id="KW-0732">Signal</keyword>
<sequence length="254" mass="26683">MLRSRVALFSALALLLLLPLRAGAATAALTADTELHPVNWATGTVKFKKNTEAVTNEYGEVVSGVLARDTGLRPAGWQRVMFDFTMESGYAPVTSSSSGGGFSFGGGSYSYAVSAEKHLLFKGGQAVTFNEQGEVVAGTLDKPAYIRLVEGKQGYVCYREDTALSFHANGVVAVGTLNFDTWLRPTGWQEILAANGGAGFLKFRKGTVISFSPEGLVTAGTLAAEAKLSAAGGVVKIYPAGTAMRFTAKDEPAP</sequence>
<feature type="signal peptide" evidence="1">
    <location>
        <begin position="1"/>
        <end position="24"/>
    </location>
</feature>
<gene>
    <name evidence="2" type="ORF">Q4T40_10180</name>
</gene>
<protein>
    <submittedName>
        <fullName evidence="2">Uncharacterized protein</fullName>
    </submittedName>
</protein>
<feature type="chain" id="PRO_5046749212" evidence="1">
    <location>
        <begin position="25"/>
        <end position="254"/>
    </location>
</feature>
<evidence type="ECO:0000313" key="3">
    <source>
        <dbReference type="Proteomes" id="UP001254848"/>
    </source>
</evidence>
<name>A0ABU3NXS7_9FIRM</name>
<dbReference type="Proteomes" id="UP001254848">
    <property type="component" value="Unassembled WGS sequence"/>
</dbReference>
<keyword evidence="3" id="KW-1185">Reference proteome</keyword>
<dbReference type="RefSeq" id="WP_413780115.1">
    <property type="nucleotide sequence ID" value="NZ_JAUOZS010000001.1"/>
</dbReference>
<proteinExistence type="predicted"/>
<comment type="caution">
    <text evidence="2">The sequence shown here is derived from an EMBL/GenBank/DDBJ whole genome shotgun (WGS) entry which is preliminary data.</text>
</comment>